<dbReference type="Pfam" id="PF01923">
    <property type="entry name" value="Cob_adeno_trans"/>
    <property type="match status" value="1"/>
</dbReference>
<comment type="pathway">
    <text evidence="4">Cofactor biosynthesis; adenosylcobalamin biosynthesis; adenosylcobalamin from cob(II)yrinate a,c-diamide: step 2/7.</text>
</comment>
<dbReference type="EC" id="2.5.1.17" evidence="4"/>
<keyword evidence="3 4" id="KW-0067">ATP-binding</keyword>
<organism evidence="6 7">
    <name type="scientific">Candidatus Wildermuthbacteria bacterium RIFCSPHIGHO2_01_FULL_48_27b</name>
    <dbReference type="NCBI Taxonomy" id="1802447"/>
    <lineage>
        <taxon>Bacteria</taxon>
        <taxon>Candidatus Wildermuthiibacteriota</taxon>
    </lineage>
</organism>
<evidence type="ECO:0000256" key="3">
    <source>
        <dbReference type="ARBA" id="ARBA00022840"/>
    </source>
</evidence>
<gene>
    <name evidence="6" type="ORF">A2843_00485</name>
</gene>
<keyword evidence="2 4" id="KW-0547">Nucleotide-binding</keyword>
<dbReference type="InterPro" id="IPR016030">
    <property type="entry name" value="CblAdoTrfase-like"/>
</dbReference>
<dbReference type="NCBIfam" id="TIGR00636">
    <property type="entry name" value="PduO_Nterm"/>
    <property type="match status" value="1"/>
</dbReference>
<evidence type="ECO:0000256" key="2">
    <source>
        <dbReference type="ARBA" id="ARBA00022741"/>
    </source>
</evidence>
<dbReference type="SUPFAM" id="SSF89028">
    <property type="entry name" value="Cobalamin adenosyltransferase-like"/>
    <property type="match status" value="1"/>
</dbReference>
<comment type="caution">
    <text evidence="6">The sequence shown here is derived from an EMBL/GenBank/DDBJ whole genome shotgun (WGS) entry which is preliminary data.</text>
</comment>
<sequence length="180" mass="20499">MALFYTGKGDEGASQIGKTKVPKDSPIVITLGDLDELNSLIGIVRSGLENEELRGKLKHIQEALFVIQARIAWIMFPDHPAKELVKERIEELEREIDAIEKQIQPERGFIVPGEHPVAAQLDYARAVARRVERKIDTLSKLHELPPEILAYMNRLSSYLYALARFEIFKTNTKESKPSYE</sequence>
<dbReference type="Proteomes" id="UP000178170">
    <property type="component" value="Unassembled WGS sequence"/>
</dbReference>
<comment type="similarity">
    <text evidence="4">Belongs to the Cob(I)alamin adenosyltransferase family.</text>
</comment>
<reference evidence="6 7" key="1">
    <citation type="journal article" date="2016" name="Nat. Commun.">
        <title>Thousands of microbial genomes shed light on interconnected biogeochemical processes in an aquifer system.</title>
        <authorList>
            <person name="Anantharaman K."/>
            <person name="Brown C.T."/>
            <person name="Hug L.A."/>
            <person name="Sharon I."/>
            <person name="Castelle C.J."/>
            <person name="Probst A.J."/>
            <person name="Thomas B.C."/>
            <person name="Singh A."/>
            <person name="Wilkins M.J."/>
            <person name="Karaoz U."/>
            <person name="Brodie E.L."/>
            <person name="Williams K.H."/>
            <person name="Hubbard S.S."/>
            <person name="Banfield J.F."/>
        </authorList>
    </citation>
    <scope>NUCLEOTIDE SEQUENCE [LARGE SCALE GENOMIC DNA]</scope>
</reference>
<dbReference type="Gene3D" id="1.20.1200.10">
    <property type="entry name" value="Cobalamin adenosyltransferase-like"/>
    <property type="match status" value="1"/>
</dbReference>
<dbReference type="GO" id="GO:0009236">
    <property type="term" value="P:cobalamin biosynthetic process"/>
    <property type="evidence" value="ECO:0007669"/>
    <property type="project" value="UniProtKB-UniRule"/>
</dbReference>
<protein>
    <recommendedName>
        <fullName evidence="4">Corrinoid adenosyltransferase</fullName>
        <ecNumber evidence="4">2.5.1.17</ecNumber>
    </recommendedName>
    <alternativeName>
        <fullName evidence="4">Cob(II)alamin adenosyltransferase</fullName>
    </alternativeName>
    <alternativeName>
        <fullName evidence="4">Cob(II)yrinic acid a,c-diamide adenosyltransferase</fullName>
    </alternativeName>
    <alternativeName>
        <fullName evidence="4">Cobinamide/cobalamin adenosyltransferase</fullName>
    </alternativeName>
</protein>
<keyword evidence="4" id="KW-0169">Cobalamin biosynthesis</keyword>
<dbReference type="InterPro" id="IPR029499">
    <property type="entry name" value="PduO-typ"/>
</dbReference>
<proteinExistence type="inferred from homology"/>
<dbReference type="UniPathway" id="UPA00148">
    <property type="reaction ID" value="UER00233"/>
</dbReference>
<dbReference type="PANTHER" id="PTHR12213:SF0">
    <property type="entry name" value="CORRINOID ADENOSYLTRANSFERASE MMAB"/>
    <property type="match status" value="1"/>
</dbReference>
<keyword evidence="1 4" id="KW-0808">Transferase</keyword>
<dbReference type="EMBL" id="MHTS01000013">
    <property type="protein sequence ID" value="OHA64528.1"/>
    <property type="molecule type" value="Genomic_DNA"/>
</dbReference>
<comment type="catalytic activity">
    <reaction evidence="4">
        <text>2 cob(II)alamin + reduced [electron-transfer flavoprotein] + 2 ATP = 2 adenosylcob(III)alamin + 2 triphosphate + oxidized [electron-transfer flavoprotein] + 3 H(+)</text>
        <dbReference type="Rhea" id="RHEA:28671"/>
        <dbReference type="Rhea" id="RHEA-COMP:10685"/>
        <dbReference type="Rhea" id="RHEA-COMP:10686"/>
        <dbReference type="ChEBI" id="CHEBI:15378"/>
        <dbReference type="ChEBI" id="CHEBI:16304"/>
        <dbReference type="ChEBI" id="CHEBI:18036"/>
        <dbReference type="ChEBI" id="CHEBI:18408"/>
        <dbReference type="ChEBI" id="CHEBI:30616"/>
        <dbReference type="ChEBI" id="CHEBI:57692"/>
        <dbReference type="ChEBI" id="CHEBI:58307"/>
        <dbReference type="EC" id="2.5.1.17"/>
    </reaction>
</comment>
<evidence type="ECO:0000259" key="5">
    <source>
        <dbReference type="Pfam" id="PF01923"/>
    </source>
</evidence>
<dbReference type="GO" id="GO:0005524">
    <property type="term" value="F:ATP binding"/>
    <property type="evidence" value="ECO:0007669"/>
    <property type="project" value="UniProtKB-UniRule"/>
</dbReference>
<dbReference type="InterPro" id="IPR036451">
    <property type="entry name" value="CblAdoTrfase-like_sf"/>
</dbReference>
<dbReference type="GO" id="GO:0008817">
    <property type="term" value="F:corrinoid adenosyltransferase activity"/>
    <property type="evidence" value="ECO:0007669"/>
    <property type="project" value="UniProtKB-UniRule"/>
</dbReference>
<name>A0A1G2QVW1_9BACT</name>
<evidence type="ECO:0000313" key="7">
    <source>
        <dbReference type="Proteomes" id="UP000178170"/>
    </source>
</evidence>
<evidence type="ECO:0000256" key="4">
    <source>
        <dbReference type="RuleBase" id="RU366026"/>
    </source>
</evidence>
<dbReference type="AlphaFoldDB" id="A0A1G2QVW1"/>
<accession>A0A1G2QVW1</accession>
<comment type="catalytic activity">
    <reaction evidence="4">
        <text>2 cob(II)yrinate a,c diamide + reduced [electron-transfer flavoprotein] + 2 ATP = 2 adenosylcob(III)yrinate a,c-diamide + 2 triphosphate + oxidized [electron-transfer flavoprotein] + 3 H(+)</text>
        <dbReference type="Rhea" id="RHEA:11528"/>
        <dbReference type="Rhea" id="RHEA-COMP:10685"/>
        <dbReference type="Rhea" id="RHEA-COMP:10686"/>
        <dbReference type="ChEBI" id="CHEBI:15378"/>
        <dbReference type="ChEBI" id="CHEBI:18036"/>
        <dbReference type="ChEBI" id="CHEBI:30616"/>
        <dbReference type="ChEBI" id="CHEBI:57692"/>
        <dbReference type="ChEBI" id="CHEBI:58307"/>
        <dbReference type="ChEBI" id="CHEBI:58503"/>
        <dbReference type="ChEBI" id="CHEBI:58537"/>
        <dbReference type="EC" id="2.5.1.17"/>
    </reaction>
</comment>
<feature type="domain" description="Cobalamin adenosyltransferase-like" evidence="5">
    <location>
        <begin position="5"/>
        <end position="165"/>
    </location>
</feature>
<evidence type="ECO:0000313" key="6">
    <source>
        <dbReference type="EMBL" id="OHA64528.1"/>
    </source>
</evidence>
<dbReference type="PANTHER" id="PTHR12213">
    <property type="entry name" value="CORRINOID ADENOSYLTRANSFERASE"/>
    <property type="match status" value="1"/>
</dbReference>
<evidence type="ECO:0000256" key="1">
    <source>
        <dbReference type="ARBA" id="ARBA00022679"/>
    </source>
</evidence>